<dbReference type="GO" id="GO:0046872">
    <property type="term" value="F:metal ion binding"/>
    <property type="evidence" value="ECO:0007669"/>
    <property type="project" value="InterPro"/>
</dbReference>
<dbReference type="RefSeq" id="WP_115031730.1">
    <property type="nucleotide sequence ID" value="NZ_UFYA01000001.1"/>
</dbReference>
<feature type="chain" id="PRO_5041200397" evidence="2">
    <location>
        <begin position="28"/>
        <end position="199"/>
    </location>
</feature>
<protein>
    <submittedName>
        <fullName evidence="4">Superoxide dismutase [Cu-Zn]</fullName>
        <ecNumber evidence="4">1.15.1.1</ecNumber>
    </submittedName>
</protein>
<proteinExistence type="inferred from homology"/>
<feature type="signal peptide" evidence="2">
    <location>
        <begin position="1"/>
        <end position="27"/>
    </location>
</feature>
<evidence type="ECO:0000256" key="1">
    <source>
        <dbReference type="ARBA" id="ARBA00010457"/>
    </source>
</evidence>
<feature type="domain" description="Superoxide dismutase copper/zinc binding" evidence="3">
    <location>
        <begin position="51"/>
        <end position="197"/>
    </location>
</feature>
<organism evidence="4 5">
    <name type="scientific">Dermatophilus congolensis</name>
    <dbReference type="NCBI Taxonomy" id="1863"/>
    <lineage>
        <taxon>Bacteria</taxon>
        <taxon>Bacillati</taxon>
        <taxon>Actinomycetota</taxon>
        <taxon>Actinomycetes</taxon>
        <taxon>Micrococcales</taxon>
        <taxon>Dermatophilaceae</taxon>
        <taxon>Dermatophilus</taxon>
    </lineage>
</organism>
<gene>
    <name evidence="4" type="primary">sodC</name>
    <name evidence="4" type="ORF">NCTC7915_02019</name>
</gene>
<dbReference type="Proteomes" id="UP000254118">
    <property type="component" value="Unassembled WGS sequence"/>
</dbReference>
<dbReference type="InterPro" id="IPR001424">
    <property type="entry name" value="SOD_Cu_Zn_dom"/>
</dbReference>
<keyword evidence="4" id="KW-0560">Oxidoreductase</keyword>
<dbReference type="SUPFAM" id="SSF49329">
    <property type="entry name" value="Cu,Zn superoxide dismutase-like"/>
    <property type="match status" value="1"/>
</dbReference>
<keyword evidence="2" id="KW-0732">Signal</keyword>
<dbReference type="Gene3D" id="2.60.40.200">
    <property type="entry name" value="Superoxide dismutase, copper/zinc binding domain"/>
    <property type="match status" value="1"/>
</dbReference>
<evidence type="ECO:0000256" key="2">
    <source>
        <dbReference type="SAM" id="SignalP"/>
    </source>
</evidence>
<dbReference type="AlphaFoldDB" id="A0AA46H190"/>
<sequence>MRHTISLLATSCLLTATGIATSNIATATTHHNNTPTTATAPMYSSRGTHIGWATFTDRDGGTQVTLQAKWIKPGFHGLHIHSIGKCEKNSSAPNKPEKKGAFLSAGGHWKLDPTTHHPNNTGDFPTIYAGKNTKVSTSFWTDRFTVANLFDADGSAVILHQNADNHANIPQRYAPQGPDHETLHTGDAGPRAAYGIIKH</sequence>
<dbReference type="EMBL" id="UFYA01000001">
    <property type="protein sequence ID" value="STD13941.1"/>
    <property type="molecule type" value="Genomic_DNA"/>
</dbReference>
<reference evidence="4 5" key="1">
    <citation type="submission" date="2018-06" db="EMBL/GenBank/DDBJ databases">
        <authorList>
            <consortium name="Pathogen Informatics"/>
            <person name="Doyle S."/>
        </authorList>
    </citation>
    <scope>NUCLEOTIDE SEQUENCE [LARGE SCALE GENOMIC DNA]</scope>
    <source>
        <strain evidence="4 5">NCTC7915</strain>
    </source>
</reference>
<dbReference type="Pfam" id="PF00080">
    <property type="entry name" value="Sod_Cu"/>
    <property type="match status" value="1"/>
</dbReference>
<comment type="caution">
    <text evidence="4">The sequence shown here is derived from an EMBL/GenBank/DDBJ whole genome shotgun (WGS) entry which is preliminary data.</text>
</comment>
<comment type="similarity">
    <text evidence="1">Belongs to the Cu-Zn superoxide dismutase family.</text>
</comment>
<dbReference type="InterPro" id="IPR036423">
    <property type="entry name" value="SOD-like_Cu/Zn_dom_sf"/>
</dbReference>
<evidence type="ECO:0000259" key="3">
    <source>
        <dbReference type="Pfam" id="PF00080"/>
    </source>
</evidence>
<dbReference type="GO" id="GO:0004784">
    <property type="term" value="F:superoxide dismutase activity"/>
    <property type="evidence" value="ECO:0007669"/>
    <property type="project" value="UniProtKB-EC"/>
</dbReference>
<name>A0AA46H190_9MICO</name>
<dbReference type="EC" id="1.15.1.1" evidence="4"/>
<accession>A0AA46H190</accession>
<evidence type="ECO:0000313" key="5">
    <source>
        <dbReference type="Proteomes" id="UP000254118"/>
    </source>
</evidence>
<evidence type="ECO:0000313" key="4">
    <source>
        <dbReference type="EMBL" id="STD13941.1"/>
    </source>
</evidence>